<dbReference type="GO" id="GO:0008526">
    <property type="term" value="F:phosphatidylinositol transfer activity"/>
    <property type="evidence" value="ECO:0007669"/>
    <property type="project" value="TreeGrafter"/>
</dbReference>
<dbReference type="OrthoDB" id="18453at2759"/>
<dbReference type="GO" id="GO:0035091">
    <property type="term" value="F:phosphatidylinositol binding"/>
    <property type="evidence" value="ECO:0007669"/>
    <property type="project" value="TreeGrafter"/>
</dbReference>
<protein>
    <submittedName>
        <fullName evidence="2">Phosphatidylinositol transfer protein alpha-like isoform</fullName>
    </submittedName>
</protein>
<dbReference type="STRING" id="1965070.A0A443R0T4"/>
<dbReference type="PANTHER" id="PTHR10658">
    <property type="entry name" value="PHOSPHATIDYLINOSITOL TRANSFER PROTEIN"/>
    <property type="match status" value="1"/>
</dbReference>
<comment type="caution">
    <text evidence="2">The sequence shown here is derived from an EMBL/GenBank/DDBJ whole genome shotgun (WGS) entry which is preliminary data.</text>
</comment>
<organism evidence="2 3">
    <name type="scientific">Dinothrombium tinctorium</name>
    <dbReference type="NCBI Taxonomy" id="1965070"/>
    <lineage>
        <taxon>Eukaryota</taxon>
        <taxon>Metazoa</taxon>
        <taxon>Ecdysozoa</taxon>
        <taxon>Arthropoda</taxon>
        <taxon>Chelicerata</taxon>
        <taxon>Arachnida</taxon>
        <taxon>Acari</taxon>
        <taxon>Acariformes</taxon>
        <taxon>Trombidiformes</taxon>
        <taxon>Prostigmata</taxon>
        <taxon>Anystina</taxon>
        <taxon>Parasitengona</taxon>
        <taxon>Trombidioidea</taxon>
        <taxon>Trombidiidae</taxon>
        <taxon>Dinothrombium</taxon>
    </lineage>
</organism>
<dbReference type="Gene3D" id="3.30.530.20">
    <property type="match status" value="1"/>
</dbReference>
<keyword evidence="3" id="KW-1185">Reference proteome</keyword>
<dbReference type="SUPFAM" id="SSF55961">
    <property type="entry name" value="Bet v1-like"/>
    <property type="match status" value="1"/>
</dbReference>
<dbReference type="InterPro" id="IPR001666">
    <property type="entry name" value="PI_transfer"/>
</dbReference>
<proteinExistence type="predicted"/>
<evidence type="ECO:0000313" key="2">
    <source>
        <dbReference type="EMBL" id="RWS08848.1"/>
    </source>
</evidence>
<evidence type="ECO:0000313" key="3">
    <source>
        <dbReference type="Proteomes" id="UP000285301"/>
    </source>
</evidence>
<dbReference type="Proteomes" id="UP000285301">
    <property type="component" value="Unassembled WGS sequence"/>
</dbReference>
<dbReference type="InterPro" id="IPR023393">
    <property type="entry name" value="START-like_dom_sf"/>
</dbReference>
<reference evidence="2 3" key="1">
    <citation type="journal article" date="2018" name="Gigascience">
        <title>Genomes of trombidid mites reveal novel predicted allergens and laterally-transferred genes associated with secondary metabolism.</title>
        <authorList>
            <person name="Dong X."/>
            <person name="Chaisiri K."/>
            <person name="Xia D."/>
            <person name="Armstrong S.D."/>
            <person name="Fang Y."/>
            <person name="Donnelly M.J."/>
            <person name="Kadowaki T."/>
            <person name="McGarry J.W."/>
            <person name="Darby A.C."/>
            <person name="Makepeace B.L."/>
        </authorList>
    </citation>
    <scope>NUCLEOTIDE SEQUENCE [LARGE SCALE GENOMIC DNA]</scope>
    <source>
        <strain evidence="2">UoL-WK</strain>
    </source>
</reference>
<sequence length="55" mass="6823">TERRIFLNFHRQVFCWIDRWHGLTIEDIRELEEKTKRELDEMRSKGMVRGTQSDE</sequence>
<gene>
    <name evidence="2" type="ORF">B4U79_19029</name>
</gene>
<name>A0A443R0T4_9ACAR</name>
<feature type="non-terminal residue" evidence="2">
    <location>
        <position position="1"/>
    </location>
</feature>
<dbReference type="GO" id="GO:0031210">
    <property type="term" value="F:phosphatidylcholine binding"/>
    <property type="evidence" value="ECO:0007669"/>
    <property type="project" value="TreeGrafter"/>
</dbReference>
<dbReference type="InterPro" id="IPR055261">
    <property type="entry name" value="PI_transfer_N"/>
</dbReference>
<accession>A0A443R0T4</accession>
<dbReference type="GO" id="GO:0008525">
    <property type="term" value="F:phosphatidylcholine transporter activity"/>
    <property type="evidence" value="ECO:0007669"/>
    <property type="project" value="TreeGrafter"/>
</dbReference>
<dbReference type="AlphaFoldDB" id="A0A443R0T4"/>
<feature type="domain" description="Phosphatidylinositol transfer protein N-terminal" evidence="1">
    <location>
        <begin position="2"/>
        <end position="36"/>
    </location>
</feature>
<dbReference type="Pfam" id="PF02121">
    <property type="entry name" value="IP_trans"/>
    <property type="match status" value="1"/>
</dbReference>
<dbReference type="EMBL" id="NCKU01002755">
    <property type="protein sequence ID" value="RWS08848.1"/>
    <property type="molecule type" value="Genomic_DNA"/>
</dbReference>
<evidence type="ECO:0000259" key="1">
    <source>
        <dbReference type="Pfam" id="PF02121"/>
    </source>
</evidence>
<dbReference type="PANTHER" id="PTHR10658:SF11">
    <property type="entry name" value="VIBRATOR, ISOFORM B"/>
    <property type="match status" value="1"/>
</dbReference>
<dbReference type="GO" id="GO:0005737">
    <property type="term" value="C:cytoplasm"/>
    <property type="evidence" value="ECO:0007669"/>
    <property type="project" value="TreeGrafter"/>
</dbReference>